<accession>A0A679BA86</accession>
<proteinExistence type="predicted"/>
<evidence type="ECO:0000313" key="1">
    <source>
        <dbReference type="EMBL" id="BBF89730.1"/>
    </source>
</evidence>
<name>A0A679BA86_ORYNI</name>
<dbReference type="EMBL" id="AP018870">
    <property type="protein sequence ID" value="BBF89730.1"/>
    <property type="molecule type" value="Genomic_DNA"/>
</dbReference>
<sequence length="157" mass="17845">MCGSGCARLSPELQQVLWPPQFWSNLPRKYDGSVDPLEFLQTYAMTIQAVGRDEKVMANYFPIALTSRAWSWMMSLPENSVSSWKDMCRQFVMYFRGAPSYYESEVGPSILQQYEAPLPKGNGKRNRRRVRKERMTAEAAVMVASRPVSIPANGGPR</sequence>
<dbReference type="AlphaFoldDB" id="A0A679BA86"/>
<protein>
    <submittedName>
        <fullName evidence="1">Polyprotein-like</fullName>
    </submittedName>
</protein>
<organism evidence="1">
    <name type="scientific">Oryza nivara</name>
    <name type="common">Indian wild rice</name>
    <name type="synonym">Oryza sativa f. spontanea</name>
    <dbReference type="NCBI Taxonomy" id="4536"/>
    <lineage>
        <taxon>Eukaryota</taxon>
        <taxon>Viridiplantae</taxon>
        <taxon>Streptophyta</taxon>
        <taxon>Embryophyta</taxon>
        <taxon>Tracheophyta</taxon>
        <taxon>Spermatophyta</taxon>
        <taxon>Magnoliopsida</taxon>
        <taxon>Liliopsida</taxon>
        <taxon>Poales</taxon>
        <taxon>Poaceae</taxon>
        <taxon>BOP clade</taxon>
        <taxon>Oryzoideae</taxon>
        <taxon>Oryzeae</taxon>
        <taxon>Oryzinae</taxon>
        <taxon>Oryza</taxon>
    </lineage>
</organism>
<reference evidence="1" key="1">
    <citation type="submission" date="2018-08" db="EMBL/GenBank/DDBJ databases">
        <title>Oryza nivara genomic DNA, chromosome 11, BAC clone:BBa0076N07.</title>
        <authorList>
            <person name="Wu J."/>
            <person name="Kanamori H."/>
        </authorList>
    </citation>
    <scope>NUCLEOTIDE SEQUENCE</scope>
    <source>
        <strain evidence="1">W0106</strain>
    </source>
</reference>
<gene>
    <name evidence="1" type="primary">BBa0076N07.17</name>
</gene>